<organism evidence="2 3">
    <name type="scientific">Pontibacillus yanchengensis Y32</name>
    <dbReference type="NCBI Taxonomy" id="1385514"/>
    <lineage>
        <taxon>Bacteria</taxon>
        <taxon>Bacillati</taxon>
        <taxon>Bacillota</taxon>
        <taxon>Bacilli</taxon>
        <taxon>Bacillales</taxon>
        <taxon>Bacillaceae</taxon>
        <taxon>Pontibacillus</taxon>
    </lineage>
</organism>
<gene>
    <name evidence="2" type="ORF">N782_15895</name>
</gene>
<dbReference type="PROSITE" id="PS51354">
    <property type="entry name" value="GLUTAREDOXIN_2"/>
    <property type="match status" value="1"/>
</dbReference>
<comment type="caution">
    <text evidence="2">The sequence shown here is derived from an EMBL/GenBank/DDBJ whole genome shotgun (WGS) entry which is preliminary data.</text>
</comment>
<dbReference type="Gene3D" id="3.40.30.10">
    <property type="entry name" value="Glutaredoxin"/>
    <property type="match status" value="1"/>
</dbReference>
<dbReference type="CDD" id="cd02976">
    <property type="entry name" value="NrdH"/>
    <property type="match status" value="1"/>
</dbReference>
<dbReference type="Proteomes" id="UP000030147">
    <property type="component" value="Unassembled WGS sequence"/>
</dbReference>
<dbReference type="STRING" id="1385514.N782_15895"/>
<evidence type="ECO:0000313" key="3">
    <source>
        <dbReference type="Proteomes" id="UP000030147"/>
    </source>
</evidence>
<dbReference type="EMBL" id="AVBF01000044">
    <property type="protein sequence ID" value="KGP71898.1"/>
    <property type="molecule type" value="Genomic_DNA"/>
</dbReference>
<dbReference type="RefSeq" id="WP_036821637.1">
    <property type="nucleotide sequence ID" value="NZ_AVBF01000044.1"/>
</dbReference>
<dbReference type="SUPFAM" id="SSF52833">
    <property type="entry name" value="Thioredoxin-like"/>
    <property type="match status" value="1"/>
</dbReference>
<dbReference type="AlphaFoldDB" id="A0A0A2TBX0"/>
<sequence>MGEYNVVVYTSDSCIHCTKVLELLREWDISFTEKNISQNADFYKEMKEMGVYGAPVTFIDGQQVLGFQKRKLKKYLGIDEVSSYIRQRALSNQN</sequence>
<dbReference type="InterPro" id="IPR036249">
    <property type="entry name" value="Thioredoxin-like_sf"/>
</dbReference>
<feature type="domain" description="Glutaredoxin" evidence="1">
    <location>
        <begin position="6"/>
        <end position="63"/>
    </location>
</feature>
<dbReference type="OrthoDB" id="9795531at2"/>
<name>A0A0A2TBX0_9BACI</name>
<dbReference type="Pfam" id="PF00462">
    <property type="entry name" value="Glutaredoxin"/>
    <property type="match status" value="1"/>
</dbReference>
<proteinExistence type="predicted"/>
<evidence type="ECO:0000259" key="1">
    <source>
        <dbReference type="Pfam" id="PF00462"/>
    </source>
</evidence>
<keyword evidence="3" id="KW-1185">Reference proteome</keyword>
<dbReference type="InterPro" id="IPR002109">
    <property type="entry name" value="Glutaredoxin"/>
</dbReference>
<accession>A0A0A2TBX0</accession>
<protein>
    <recommendedName>
        <fullName evidence="1">Glutaredoxin domain-containing protein</fullName>
    </recommendedName>
</protein>
<evidence type="ECO:0000313" key="2">
    <source>
        <dbReference type="EMBL" id="KGP71898.1"/>
    </source>
</evidence>
<dbReference type="eggNOG" id="COG0695">
    <property type="taxonomic scope" value="Bacteria"/>
</dbReference>
<reference evidence="2 3" key="1">
    <citation type="journal article" date="2015" name="Stand. Genomic Sci.">
        <title>High quality draft genome sequence of the moderately halophilic bacterium Pontibacillus yanchengensis Y32(T) and comparison among Pontibacillus genomes.</title>
        <authorList>
            <person name="Huang J."/>
            <person name="Qiao Z.X."/>
            <person name="Tang J.W."/>
            <person name="Wang G."/>
        </authorList>
    </citation>
    <scope>NUCLEOTIDE SEQUENCE [LARGE SCALE GENOMIC DNA]</scope>
    <source>
        <strain evidence="2 3">Y32</strain>
    </source>
</reference>